<dbReference type="AlphaFoldDB" id="A0A5R8KJ05"/>
<dbReference type="Proteomes" id="UP000306196">
    <property type="component" value="Unassembled WGS sequence"/>
</dbReference>
<dbReference type="RefSeq" id="WP_138084595.1">
    <property type="nucleotide sequence ID" value="NZ_VAUV01000002.1"/>
</dbReference>
<keyword evidence="4 5" id="KW-0472">Membrane</keyword>
<dbReference type="OrthoDB" id="9794225at2"/>
<feature type="transmembrane region" description="Helical" evidence="5">
    <location>
        <begin position="241"/>
        <end position="264"/>
    </location>
</feature>
<evidence type="ECO:0000256" key="4">
    <source>
        <dbReference type="ARBA" id="ARBA00023136"/>
    </source>
</evidence>
<dbReference type="InterPro" id="IPR044880">
    <property type="entry name" value="NCX_ion-bd_dom_sf"/>
</dbReference>
<dbReference type="PANTHER" id="PTHR10846">
    <property type="entry name" value="SODIUM/POTASSIUM/CALCIUM EXCHANGER"/>
    <property type="match status" value="1"/>
</dbReference>
<accession>A0A5R8KJ05</accession>
<evidence type="ECO:0000313" key="8">
    <source>
        <dbReference type="Proteomes" id="UP000306196"/>
    </source>
</evidence>
<protein>
    <submittedName>
        <fullName evidence="7">Calcium/sodium antiporter</fullName>
    </submittedName>
</protein>
<dbReference type="InterPro" id="IPR004837">
    <property type="entry name" value="NaCa_Exmemb"/>
</dbReference>
<dbReference type="GO" id="GO:0008273">
    <property type="term" value="F:calcium, potassium:sodium antiporter activity"/>
    <property type="evidence" value="ECO:0007669"/>
    <property type="project" value="TreeGrafter"/>
</dbReference>
<feature type="domain" description="Sodium/calcium exchanger membrane region" evidence="6">
    <location>
        <begin position="4"/>
        <end position="144"/>
    </location>
</feature>
<dbReference type="GO" id="GO:0006874">
    <property type="term" value="P:intracellular calcium ion homeostasis"/>
    <property type="evidence" value="ECO:0007669"/>
    <property type="project" value="TreeGrafter"/>
</dbReference>
<dbReference type="EMBL" id="VAUV01000002">
    <property type="protein sequence ID" value="TLD72240.1"/>
    <property type="molecule type" value="Genomic_DNA"/>
</dbReference>
<name>A0A5R8KJ05_9BACT</name>
<gene>
    <name evidence="7" type="ORF">FEM03_02465</name>
</gene>
<feature type="transmembrane region" description="Helical" evidence="5">
    <location>
        <begin position="68"/>
        <end position="94"/>
    </location>
</feature>
<dbReference type="PANTHER" id="PTHR10846:SF8">
    <property type="entry name" value="INNER MEMBRANE PROTEIN YRBG"/>
    <property type="match status" value="1"/>
</dbReference>
<feature type="transmembrane region" description="Helical" evidence="5">
    <location>
        <begin position="212"/>
        <end position="235"/>
    </location>
</feature>
<dbReference type="Gene3D" id="6.10.280.80">
    <property type="entry name" value="NCX, peripheral helical region"/>
    <property type="match status" value="1"/>
</dbReference>
<dbReference type="GO" id="GO:0005262">
    <property type="term" value="F:calcium channel activity"/>
    <property type="evidence" value="ECO:0007669"/>
    <property type="project" value="TreeGrafter"/>
</dbReference>
<feature type="transmembrane region" description="Helical" evidence="5">
    <location>
        <begin position="301"/>
        <end position="318"/>
    </location>
</feature>
<organism evidence="7 8">
    <name type="scientific">Phragmitibacter flavus</name>
    <dbReference type="NCBI Taxonomy" id="2576071"/>
    <lineage>
        <taxon>Bacteria</taxon>
        <taxon>Pseudomonadati</taxon>
        <taxon>Verrucomicrobiota</taxon>
        <taxon>Verrucomicrobiia</taxon>
        <taxon>Verrucomicrobiales</taxon>
        <taxon>Verrucomicrobiaceae</taxon>
        <taxon>Phragmitibacter</taxon>
    </lineage>
</organism>
<comment type="subcellular location">
    <subcellularLocation>
        <location evidence="1">Membrane</location>
        <topology evidence="1">Multi-pass membrane protein</topology>
    </subcellularLocation>
</comment>
<evidence type="ECO:0000256" key="2">
    <source>
        <dbReference type="ARBA" id="ARBA00022692"/>
    </source>
</evidence>
<dbReference type="InterPro" id="IPR004481">
    <property type="entry name" value="K/Na/Ca-exchanger"/>
</dbReference>
<dbReference type="Gene3D" id="1.20.1420.30">
    <property type="entry name" value="NCX, central ion-binding region"/>
    <property type="match status" value="1"/>
</dbReference>
<dbReference type="Pfam" id="PF01699">
    <property type="entry name" value="Na_Ca_ex"/>
    <property type="match status" value="2"/>
</dbReference>
<evidence type="ECO:0000259" key="6">
    <source>
        <dbReference type="Pfam" id="PF01699"/>
    </source>
</evidence>
<dbReference type="NCBIfam" id="TIGR00367">
    <property type="entry name" value="calcium/sodium antiporter"/>
    <property type="match status" value="1"/>
</dbReference>
<feature type="transmembrane region" description="Helical" evidence="5">
    <location>
        <begin position="126"/>
        <end position="146"/>
    </location>
</feature>
<dbReference type="GO" id="GO:0005886">
    <property type="term" value="C:plasma membrane"/>
    <property type="evidence" value="ECO:0007669"/>
    <property type="project" value="TreeGrafter"/>
</dbReference>
<evidence type="ECO:0000313" key="7">
    <source>
        <dbReference type="EMBL" id="TLD72240.1"/>
    </source>
</evidence>
<feature type="transmembrane region" description="Helical" evidence="5">
    <location>
        <begin position="35"/>
        <end position="56"/>
    </location>
</feature>
<comment type="caution">
    <text evidence="7">The sequence shown here is derived from an EMBL/GenBank/DDBJ whole genome shotgun (WGS) entry which is preliminary data.</text>
</comment>
<feature type="transmembrane region" description="Helical" evidence="5">
    <location>
        <begin position="177"/>
        <end position="200"/>
    </location>
</feature>
<evidence type="ECO:0000256" key="1">
    <source>
        <dbReference type="ARBA" id="ARBA00004141"/>
    </source>
</evidence>
<keyword evidence="3 5" id="KW-1133">Transmembrane helix</keyword>
<keyword evidence="8" id="KW-1185">Reference proteome</keyword>
<keyword evidence="2 5" id="KW-0812">Transmembrane</keyword>
<evidence type="ECO:0000256" key="3">
    <source>
        <dbReference type="ARBA" id="ARBA00022989"/>
    </source>
</evidence>
<sequence>MLLSVTLIVAGLVALYYGAEWLVRGATSLALKLGMTPLIAGLTVVAFGTSSPELVVSLTATLQGQGDIALGNVVGSNIFNIAVILAITAIIVPLRVEFQLLKFDTPFMIASAGLFLWFFQDRSIDSIEAAILFGLLVVYVAVNVWLAKRQTTAAVNSEYASGMEAVDATATTPGWKIALLLVIGLGVLVAGSKAFVSGAVEIARTFQISEAIIGLTIVAAGTSLPELASSLVAAMRKQADIAIGNVIGSSIFNILCILGISGMAAGPLQGPGISQVDLYVMFGFSLVLMPILWTSSMVRRWEGVVLLAGYGAYLAFIWPK</sequence>
<feature type="transmembrane region" description="Helical" evidence="5">
    <location>
        <begin position="276"/>
        <end position="295"/>
    </location>
</feature>
<proteinExistence type="predicted"/>
<evidence type="ECO:0000256" key="5">
    <source>
        <dbReference type="SAM" id="Phobius"/>
    </source>
</evidence>
<feature type="domain" description="Sodium/calcium exchanger membrane region" evidence="6">
    <location>
        <begin position="178"/>
        <end position="318"/>
    </location>
</feature>
<reference evidence="7 8" key="1">
    <citation type="submission" date="2019-05" db="EMBL/GenBank/DDBJ databases">
        <title>Verrucobacter flavum gen. nov., sp. nov. a new member of the family Verrucomicrobiaceae.</title>
        <authorList>
            <person name="Szuroczki S."/>
            <person name="Abbaszade G."/>
            <person name="Szabo A."/>
            <person name="Felfoldi T."/>
            <person name="Schumann P."/>
            <person name="Boka K."/>
            <person name="Keki Z."/>
            <person name="Toumi M."/>
            <person name="Toth E."/>
        </authorList>
    </citation>
    <scope>NUCLEOTIDE SEQUENCE [LARGE SCALE GENOMIC DNA]</scope>
    <source>
        <strain evidence="7 8">MG-N-17</strain>
    </source>
</reference>